<reference evidence="2 3" key="1">
    <citation type="submission" date="2019-09" db="EMBL/GenBank/DDBJ databases">
        <title>Mumia zhuanghuii sp. nov. isolated from the intestinal contents of plateau pika (Ochotona curzoniae) in the Qinghai-Tibet plateau of China.</title>
        <authorList>
            <person name="Tian Z."/>
        </authorList>
    </citation>
    <scope>NUCLEOTIDE SEQUENCE [LARGE SCALE GENOMIC DNA]</scope>
    <source>
        <strain evidence="3">350</strain>
    </source>
</reference>
<dbReference type="InterPro" id="IPR027417">
    <property type="entry name" value="P-loop_NTPase"/>
</dbReference>
<protein>
    <submittedName>
        <fullName evidence="2">ATP-binding protein</fullName>
    </submittedName>
</protein>
<organism evidence="2 3">
    <name type="scientific">Mumia zhuanghuii</name>
    <dbReference type="NCBI Taxonomy" id="2585211"/>
    <lineage>
        <taxon>Bacteria</taxon>
        <taxon>Bacillati</taxon>
        <taxon>Actinomycetota</taxon>
        <taxon>Actinomycetes</taxon>
        <taxon>Propionibacteriales</taxon>
        <taxon>Nocardioidaceae</taxon>
        <taxon>Mumia</taxon>
    </lineage>
</organism>
<dbReference type="Gene3D" id="3.40.50.300">
    <property type="entry name" value="P-loop containing nucleotide triphosphate hydrolases"/>
    <property type="match status" value="1"/>
</dbReference>
<evidence type="ECO:0000256" key="1">
    <source>
        <dbReference type="SAM" id="MobiDB-lite"/>
    </source>
</evidence>
<accession>A0A5Q6RWI9</accession>
<dbReference type="RefSeq" id="WP_149770349.1">
    <property type="nucleotide sequence ID" value="NZ_VDFQ02000004.1"/>
</dbReference>
<dbReference type="EMBL" id="VDFQ02000004">
    <property type="protein sequence ID" value="KAA1422398.1"/>
    <property type="molecule type" value="Genomic_DNA"/>
</dbReference>
<dbReference type="OrthoDB" id="3691767at2"/>
<dbReference type="SUPFAM" id="SSF52540">
    <property type="entry name" value="P-loop containing nucleoside triphosphate hydrolases"/>
    <property type="match status" value="1"/>
</dbReference>
<comment type="caution">
    <text evidence="2">The sequence shown here is derived from an EMBL/GenBank/DDBJ whole genome shotgun (WGS) entry which is preliminary data.</text>
</comment>
<evidence type="ECO:0000313" key="2">
    <source>
        <dbReference type="EMBL" id="KAA1422398.1"/>
    </source>
</evidence>
<feature type="region of interest" description="Disordered" evidence="1">
    <location>
        <begin position="1"/>
        <end position="24"/>
    </location>
</feature>
<sequence length="210" mass="22832">MSTESSSGVVVLTGPSGSGKSRVAERSGLPVVRLDDFYRDGDDPLLPTTTFGDTTIVDWDDVRSWDAMAACDALEVLCATGTVEMPVYDIALSRRTGTRTLTLGDATTVAAEGLFAHAVVAELARRGLLADAVCVRHHRLVTFVLRLVRDLREKRKPLPVLLRRGWHLMQEEPAVVAEAVAHGCRPMTPRQAERHLAVVVAATRDRGPRA</sequence>
<dbReference type="Proteomes" id="UP000307768">
    <property type="component" value="Unassembled WGS sequence"/>
</dbReference>
<proteinExistence type="predicted"/>
<dbReference type="GO" id="GO:0005524">
    <property type="term" value="F:ATP binding"/>
    <property type="evidence" value="ECO:0007669"/>
    <property type="project" value="UniProtKB-KW"/>
</dbReference>
<evidence type="ECO:0000313" key="3">
    <source>
        <dbReference type="Proteomes" id="UP000307768"/>
    </source>
</evidence>
<keyword evidence="2" id="KW-0547">Nucleotide-binding</keyword>
<dbReference type="AlphaFoldDB" id="A0A5Q6RWI9"/>
<gene>
    <name evidence="2" type="ORF">FE697_014695</name>
</gene>
<keyword evidence="2" id="KW-0067">ATP-binding</keyword>
<name>A0A5Q6RWI9_9ACTN</name>